<comment type="caution">
    <text evidence="1">The sequence shown here is derived from an EMBL/GenBank/DDBJ whole genome shotgun (WGS) entry which is preliminary data.</text>
</comment>
<dbReference type="Proteomes" id="UP000886111">
    <property type="component" value="Unassembled WGS sequence"/>
</dbReference>
<protein>
    <submittedName>
        <fullName evidence="1">Uncharacterized protein</fullName>
    </submittedName>
</protein>
<name>A0A7V5H4E6_CALAY</name>
<organism evidence="1">
    <name type="scientific">Caldithrix abyssi</name>
    <dbReference type="NCBI Taxonomy" id="187145"/>
    <lineage>
        <taxon>Bacteria</taxon>
        <taxon>Pseudomonadati</taxon>
        <taxon>Calditrichota</taxon>
        <taxon>Calditrichia</taxon>
        <taxon>Calditrichales</taxon>
        <taxon>Calditrichaceae</taxon>
        <taxon>Caldithrix</taxon>
    </lineage>
</organism>
<reference evidence="1" key="1">
    <citation type="journal article" date="2020" name="mSystems">
        <title>Genome- and Community-Level Interaction Insights into Carbon Utilization and Element Cycling Functions of Hydrothermarchaeota in Hydrothermal Sediment.</title>
        <authorList>
            <person name="Zhou Z."/>
            <person name="Liu Y."/>
            <person name="Xu W."/>
            <person name="Pan J."/>
            <person name="Luo Z.H."/>
            <person name="Li M."/>
        </authorList>
    </citation>
    <scope>NUCLEOTIDE SEQUENCE [LARGE SCALE GENOMIC DNA]</scope>
    <source>
        <strain evidence="1">HyVt-76</strain>
    </source>
</reference>
<gene>
    <name evidence="1" type="ORF">ENL21_07470</name>
</gene>
<sequence>MVGLTSDQRVVQGQLTPTLLEKDDITVSVQAMEYINKLGKIELLSKVPNSEDTFPATIGNMIYQFDIWGDMRNVHPLTEDVKHIKSVSFNHTRHFSYRQRSVRNGCSGDAEHDSTDWFATPDCQSAPETGLPAGPVCGRSLSFRQ</sequence>
<dbReference type="EMBL" id="DRTD01000555">
    <property type="protein sequence ID" value="HHE55605.1"/>
    <property type="molecule type" value="Genomic_DNA"/>
</dbReference>
<accession>A0A7V5H4E6</accession>
<proteinExistence type="predicted"/>
<evidence type="ECO:0000313" key="1">
    <source>
        <dbReference type="EMBL" id="HHE55605.1"/>
    </source>
</evidence>
<dbReference type="AlphaFoldDB" id="A0A7V5H4E6"/>